<protein>
    <submittedName>
        <fullName evidence="9">Polyamine transporter 1</fullName>
    </submittedName>
</protein>
<keyword evidence="5 8" id="KW-1133">Transmembrane helix</keyword>
<evidence type="ECO:0000256" key="1">
    <source>
        <dbReference type="ARBA" id="ARBA00004651"/>
    </source>
</evidence>
<feature type="transmembrane region" description="Helical" evidence="8">
    <location>
        <begin position="294"/>
        <end position="319"/>
    </location>
</feature>
<dbReference type="InterPro" id="IPR002293">
    <property type="entry name" value="AA/rel_permease1"/>
</dbReference>
<comment type="similarity">
    <text evidence="7">Belongs to the amino acid-polyamine-organocation (APC) superfamily. Polyamine:cation symporter (PHS) (TC 2.A.3.12) family.</text>
</comment>
<proteinExistence type="inferred from homology"/>
<evidence type="ECO:0000313" key="9">
    <source>
        <dbReference type="EMBL" id="RHW70380.1"/>
    </source>
</evidence>
<dbReference type="Proteomes" id="UP000266743">
    <property type="component" value="Chromosome 9"/>
</dbReference>
<dbReference type="FunFam" id="1.20.1740.10:FF:000041">
    <property type="entry name" value="Amino acid permease, putative"/>
    <property type="match status" value="1"/>
</dbReference>
<feature type="transmembrane region" description="Helical" evidence="8">
    <location>
        <begin position="421"/>
        <end position="439"/>
    </location>
</feature>
<feature type="transmembrane region" description="Helical" evidence="8">
    <location>
        <begin position="183"/>
        <end position="200"/>
    </location>
</feature>
<dbReference type="PIRSF" id="PIRSF006060">
    <property type="entry name" value="AA_transporter"/>
    <property type="match status" value="1"/>
</dbReference>
<dbReference type="InterPro" id="IPR044566">
    <property type="entry name" value="RMV1-like"/>
</dbReference>
<feature type="transmembrane region" description="Helical" evidence="8">
    <location>
        <begin position="39"/>
        <end position="59"/>
    </location>
</feature>
<evidence type="ECO:0000256" key="6">
    <source>
        <dbReference type="ARBA" id="ARBA00023136"/>
    </source>
</evidence>
<feature type="transmembrane region" description="Helical" evidence="8">
    <location>
        <begin position="356"/>
        <end position="378"/>
    </location>
</feature>
<feature type="transmembrane region" description="Helical" evidence="8">
    <location>
        <begin position="253"/>
        <end position="274"/>
    </location>
</feature>
<feature type="transmembrane region" description="Helical" evidence="8">
    <location>
        <begin position="107"/>
        <end position="128"/>
    </location>
</feature>
<feature type="transmembrane region" description="Helical" evidence="8">
    <location>
        <begin position="71"/>
        <end position="95"/>
    </location>
</feature>
<dbReference type="Pfam" id="PF13520">
    <property type="entry name" value="AA_permease_2"/>
    <property type="match status" value="1"/>
</dbReference>
<comment type="caution">
    <text evidence="9">The sequence shown here is derived from an EMBL/GenBank/DDBJ whole genome shotgun (WGS) entry which is preliminary data.</text>
</comment>
<dbReference type="Gene3D" id="1.20.1740.10">
    <property type="entry name" value="Amino acid/polyamine transporter I"/>
    <property type="match status" value="1"/>
</dbReference>
<evidence type="ECO:0000256" key="7">
    <source>
        <dbReference type="ARBA" id="ARBA00024041"/>
    </source>
</evidence>
<feature type="transmembrane region" description="Helical" evidence="8">
    <location>
        <begin position="445"/>
        <end position="466"/>
    </location>
</feature>
<organism evidence="9">
    <name type="scientific">Trypanosoma brucei equiperdum</name>
    <dbReference type="NCBI Taxonomy" id="630700"/>
    <lineage>
        <taxon>Eukaryota</taxon>
        <taxon>Discoba</taxon>
        <taxon>Euglenozoa</taxon>
        <taxon>Kinetoplastea</taxon>
        <taxon>Metakinetoplastina</taxon>
        <taxon>Trypanosomatida</taxon>
        <taxon>Trypanosomatidae</taxon>
        <taxon>Trypanosoma</taxon>
    </lineage>
</organism>
<evidence type="ECO:0000256" key="2">
    <source>
        <dbReference type="ARBA" id="ARBA00022448"/>
    </source>
</evidence>
<keyword evidence="4 8" id="KW-0812">Transmembrane</keyword>
<comment type="subcellular location">
    <subcellularLocation>
        <location evidence="1">Cell membrane</location>
        <topology evidence="1">Multi-pass membrane protein</topology>
    </subcellularLocation>
</comment>
<evidence type="ECO:0000256" key="8">
    <source>
        <dbReference type="SAM" id="Phobius"/>
    </source>
</evidence>
<accession>A0A3L6L7J1</accession>
<feature type="transmembrane region" description="Helical" evidence="8">
    <location>
        <begin position="160"/>
        <end position="177"/>
    </location>
</feature>
<gene>
    <name evidence="9" type="primary">POT1</name>
    <name evidence="9" type="ORF">DPX39_090058600</name>
</gene>
<dbReference type="GO" id="GO:0015203">
    <property type="term" value="F:polyamine transmembrane transporter activity"/>
    <property type="evidence" value="ECO:0007669"/>
    <property type="project" value="UniProtKB-ARBA"/>
</dbReference>
<keyword evidence="2" id="KW-0813">Transport</keyword>
<dbReference type="EMBL" id="QSBY01000009">
    <property type="protein sequence ID" value="RHW70380.1"/>
    <property type="molecule type" value="Genomic_DNA"/>
</dbReference>
<dbReference type="AlphaFoldDB" id="A0A3L6L7J1"/>
<evidence type="ECO:0000256" key="3">
    <source>
        <dbReference type="ARBA" id="ARBA00022475"/>
    </source>
</evidence>
<dbReference type="PANTHER" id="PTHR45826:SF7">
    <property type="entry name" value="ACID TRANSPORTER, PUTATIVE-RELATED"/>
    <property type="match status" value="1"/>
</dbReference>
<evidence type="ECO:0000256" key="4">
    <source>
        <dbReference type="ARBA" id="ARBA00022692"/>
    </source>
</evidence>
<keyword evidence="3" id="KW-1003">Cell membrane</keyword>
<evidence type="ECO:0000256" key="5">
    <source>
        <dbReference type="ARBA" id="ARBA00022989"/>
    </source>
</evidence>
<dbReference type="GO" id="GO:0005886">
    <property type="term" value="C:plasma membrane"/>
    <property type="evidence" value="ECO:0007669"/>
    <property type="project" value="UniProtKB-SubCell"/>
</dbReference>
<name>A0A3L6L7J1_9TRYP</name>
<dbReference type="PANTHER" id="PTHR45826">
    <property type="entry name" value="POLYAMINE TRANSPORTER PUT1"/>
    <property type="match status" value="1"/>
</dbReference>
<reference evidence="9" key="1">
    <citation type="submission" date="2018-09" db="EMBL/GenBank/DDBJ databases">
        <title>whole genome sequence of T. equiperdum IVM-t1 strain.</title>
        <authorList>
            <person name="Suganuma K."/>
        </authorList>
    </citation>
    <scope>NUCLEOTIDE SEQUENCE [LARGE SCALE GENOMIC DNA]</scope>
    <source>
        <strain evidence="9">IVM-t1</strain>
    </source>
</reference>
<keyword evidence="6 8" id="KW-0472">Membrane</keyword>
<sequence length="492" mass="54150">MHMSNVTDERMMATEFRRELLPEVRFQNPNQNTESQPRAALTTLTLLGVMYTACISGGYGLEESVSAGGPLLTIIFLCLIPIFWGIPVSLCVAELSCAIPSNAGPIMWVNVTFKPWLCFSTILWTAMLNFVDNSLYPTILADYCATLLGISAFSKSLVKLGFLWFCAFINILGVHVVGKMSVLVMALTLIPFVLIFFIQIPEGFDWTRIRTVPQSIDWPLFIPVVAWNFSGFESAGNVIEEVTNPQKTFARALVLMIFAALATYIPPVLVGASAEGVRDIPFDQWGVGFWVRVAHAVGGYKMAVIMMVGGAASTFGLMATQLTTTSRSLAGMGTLNAFPFVSSWLSRYNRNLGTPINAIVTNTVITSILSVCLTFTVLVQIDQVLYSLRLISILFAFLKLRLKRPTLERPYRVPGGLWGEAICGIVPIAFSVTLIVASMCASLKIALVTVIIVWGTILVSIIWTHFFRRDGFEGSIVEILEDADMQAYESLK</sequence>